<keyword evidence="5" id="KW-1185">Reference proteome</keyword>
<dbReference type="InterPro" id="IPR023765">
    <property type="entry name" value="SBP_5_CS"/>
</dbReference>
<dbReference type="InterPro" id="IPR000914">
    <property type="entry name" value="SBP_5_dom"/>
</dbReference>
<comment type="subcellular location">
    <subcellularLocation>
        <location evidence="1">Cell membrane</location>
        <topology evidence="1">Lipid-anchor</topology>
    </subcellularLocation>
</comment>
<evidence type="ECO:0000259" key="3">
    <source>
        <dbReference type="Pfam" id="PF00496"/>
    </source>
</evidence>
<dbReference type="InterPro" id="IPR039424">
    <property type="entry name" value="SBP_5"/>
</dbReference>
<dbReference type="Gene3D" id="3.10.105.10">
    <property type="entry name" value="Dipeptide-binding Protein, Domain 3"/>
    <property type="match status" value="1"/>
</dbReference>
<dbReference type="AlphaFoldDB" id="A0A3D9V7C9"/>
<sequence>MDAKHGETRGMSRKDLLRASGIVSLVTFGLPGCQFLSTDPDTRGRSGDGEAARGVEAPELARKVKAGELPPVKERLPENPAVVQPVERPGQYGGEWHTLLQGSADTSWAARILFYDYLLRWDPEWTRVLPNLAEEFEASDDATAYTFRLRRGVKWSDGAPFTADDIVFAQNDVLSNPELYPVPPWPGRAEKVDDITVRITLDEPDGLFLQRQCTALGRHLIGHPRHYAQRFHAAYNPDADEMAKAEGFEDWVAWYGAKLDPYRNVELPVLSAWKFTSAPGSGTRAVAERNPYYWKVDTEGRQLPYIDRVVFELINDVQVMVTKAIAGDFDIHCRHFNTLTNKPVLARGRSRGNYDFFALRSGSMNHTLIQLNLTHKDPVLREAFQNKDFRIGLSHAINRQEIIDAAFQKQGRPWQAAPRPESEFFDEEMATQYLEYDVELANRYLDKAGYAARDGEGRRLRPDGKPLAFTLEFSAELRPEWADTAHMIAAYWKAVGLDVMAQPRSRSLWIERVAANEHDVVIWQGDQGGYNAMATLLEPFYFFPQLPGGSRFAVRWAEWYQTGGASGEEPPEFNKRQMALYDEILATTDQERQFVLMKEILAIAKENFQVIGVGLEANGYGIVKNNVRNVPAEMIDTYTVQTPGHTHPEQYFIES</sequence>
<feature type="compositionally biased region" description="Basic and acidic residues" evidence="2">
    <location>
        <begin position="68"/>
        <end position="77"/>
    </location>
</feature>
<comment type="caution">
    <text evidence="4">The sequence shown here is derived from an EMBL/GenBank/DDBJ whole genome shotgun (WGS) entry which is preliminary data.</text>
</comment>
<dbReference type="CDD" id="cd08500">
    <property type="entry name" value="PBP2_NikA_DppA_OppA_like_4"/>
    <property type="match status" value="1"/>
</dbReference>
<organism evidence="4 5">
    <name type="scientific">Thermasporomyces composti</name>
    <dbReference type="NCBI Taxonomy" id="696763"/>
    <lineage>
        <taxon>Bacteria</taxon>
        <taxon>Bacillati</taxon>
        <taxon>Actinomycetota</taxon>
        <taxon>Actinomycetes</taxon>
        <taxon>Propionibacteriales</taxon>
        <taxon>Nocardioidaceae</taxon>
        <taxon>Thermasporomyces</taxon>
    </lineage>
</organism>
<dbReference type="GO" id="GO:1904680">
    <property type="term" value="F:peptide transmembrane transporter activity"/>
    <property type="evidence" value="ECO:0007669"/>
    <property type="project" value="TreeGrafter"/>
</dbReference>
<dbReference type="PROSITE" id="PS01040">
    <property type="entry name" value="SBP_BACTERIAL_5"/>
    <property type="match status" value="1"/>
</dbReference>
<gene>
    <name evidence="4" type="ORF">DFJ64_2657</name>
</gene>
<dbReference type="Pfam" id="PF00496">
    <property type="entry name" value="SBP_bac_5"/>
    <property type="match status" value="1"/>
</dbReference>
<dbReference type="GO" id="GO:0005886">
    <property type="term" value="C:plasma membrane"/>
    <property type="evidence" value="ECO:0007669"/>
    <property type="project" value="UniProtKB-SubCell"/>
</dbReference>
<accession>A0A3D9V7C9</accession>
<evidence type="ECO:0000256" key="1">
    <source>
        <dbReference type="ARBA" id="ARBA00004193"/>
    </source>
</evidence>
<reference evidence="4 5" key="1">
    <citation type="submission" date="2018-08" db="EMBL/GenBank/DDBJ databases">
        <title>Sequencing the genomes of 1000 actinobacteria strains.</title>
        <authorList>
            <person name="Klenk H.-P."/>
        </authorList>
    </citation>
    <scope>NUCLEOTIDE SEQUENCE [LARGE SCALE GENOMIC DNA]</scope>
    <source>
        <strain evidence="4 5">DSM 22891</strain>
    </source>
</reference>
<evidence type="ECO:0000313" key="5">
    <source>
        <dbReference type="Proteomes" id="UP000256485"/>
    </source>
</evidence>
<feature type="region of interest" description="Disordered" evidence="2">
    <location>
        <begin position="68"/>
        <end position="88"/>
    </location>
</feature>
<dbReference type="PANTHER" id="PTHR30290:SF62">
    <property type="entry name" value="OLIGOPEPTIDE ABC TRANSPORTER, PERIPLASMIC OLIGOPEPTIDE-BINDING PROTEIN"/>
    <property type="match status" value="1"/>
</dbReference>
<dbReference type="PANTHER" id="PTHR30290">
    <property type="entry name" value="PERIPLASMIC BINDING COMPONENT OF ABC TRANSPORTER"/>
    <property type="match status" value="1"/>
</dbReference>
<dbReference type="Gene3D" id="3.40.190.10">
    <property type="entry name" value="Periplasmic binding protein-like II"/>
    <property type="match status" value="1"/>
</dbReference>
<dbReference type="OrthoDB" id="9046151at2"/>
<protein>
    <submittedName>
        <fullName evidence="4">Peptide/nickel transport system substrate-binding protein</fullName>
    </submittedName>
</protein>
<evidence type="ECO:0000313" key="4">
    <source>
        <dbReference type="EMBL" id="REF37216.1"/>
    </source>
</evidence>
<dbReference type="RefSeq" id="WP_115850714.1">
    <property type="nucleotide sequence ID" value="NZ_QTUC01000001.1"/>
</dbReference>
<dbReference type="GO" id="GO:0015833">
    <property type="term" value="P:peptide transport"/>
    <property type="evidence" value="ECO:0007669"/>
    <property type="project" value="TreeGrafter"/>
</dbReference>
<evidence type="ECO:0000256" key="2">
    <source>
        <dbReference type="SAM" id="MobiDB-lite"/>
    </source>
</evidence>
<proteinExistence type="predicted"/>
<name>A0A3D9V7C9_THECX</name>
<dbReference type="SUPFAM" id="SSF53850">
    <property type="entry name" value="Periplasmic binding protein-like II"/>
    <property type="match status" value="1"/>
</dbReference>
<feature type="domain" description="Solute-binding protein family 5" evidence="3">
    <location>
        <begin position="128"/>
        <end position="541"/>
    </location>
</feature>
<dbReference type="EMBL" id="QTUC01000001">
    <property type="protein sequence ID" value="REF37216.1"/>
    <property type="molecule type" value="Genomic_DNA"/>
</dbReference>
<dbReference type="Proteomes" id="UP000256485">
    <property type="component" value="Unassembled WGS sequence"/>
</dbReference>